<dbReference type="WBParaSite" id="SMUV_0000524401-mRNA-1">
    <property type="protein sequence ID" value="SMUV_0000524401-mRNA-1"/>
    <property type="gene ID" value="SMUV_0000524401"/>
</dbReference>
<organism evidence="1 2">
    <name type="scientific">Syphacia muris</name>
    <dbReference type="NCBI Taxonomy" id="451379"/>
    <lineage>
        <taxon>Eukaryota</taxon>
        <taxon>Metazoa</taxon>
        <taxon>Ecdysozoa</taxon>
        <taxon>Nematoda</taxon>
        <taxon>Chromadorea</taxon>
        <taxon>Rhabditida</taxon>
        <taxon>Spirurina</taxon>
        <taxon>Oxyuridomorpha</taxon>
        <taxon>Oxyuroidea</taxon>
        <taxon>Oxyuridae</taxon>
        <taxon>Syphacia</taxon>
    </lineage>
</organism>
<evidence type="ECO:0000313" key="1">
    <source>
        <dbReference type="Proteomes" id="UP000046393"/>
    </source>
</evidence>
<dbReference type="Proteomes" id="UP000046393">
    <property type="component" value="Unplaced"/>
</dbReference>
<dbReference type="AlphaFoldDB" id="A0A0N5AL47"/>
<proteinExistence type="predicted"/>
<protein>
    <submittedName>
        <fullName evidence="2">Secreted protein</fullName>
    </submittedName>
</protein>
<accession>A0A0N5AL47</accession>
<reference evidence="2" key="1">
    <citation type="submission" date="2017-02" db="UniProtKB">
        <authorList>
            <consortium name="WormBaseParasite"/>
        </authorList>
    </citation>
    <scope>IDENTIFICATION</scope>
</reference>
<evidence type="ECO:0000313" key="2">
    <source>
        <dbReference type="WBParaSite" id="SMUV_0000524401-mRNA-1"/>
    </source>
</evidence>
<keyword evidence="1" id="KW-1185">Reference proteome</keyword>
<sequence>MHAERCSGQRRTTCSWPDAESCLLLVHVVSEIALATTAPSKYMCCCYSLYTDLLYHNVRCSYGFFVFFVPVKYFQRR</sequence>
<name>A0A0N5AL47_9BILA</name>